<evidence type="ECO:0000313" key="4">
    <source>
        <dbReference type="Proteomes" id="UP000473574"/>
    </source>
</evidence>
<dbReference type="InterPro" id="IPR037524">
    <property type="entry name" value="PA14/GLEYA"/>
</dbReference>
<gene>
    <name evidence="3" type="ORF">D0962_32610</name>
</gene>
<evidence type="ECO:0000259" key="2">
    <source>
        <dbReference type="PROSITE" id="PS51820"/>
    </source>
</evidence>
<dbReference type="Proteomes" id="UP000473574">
    <property type="component" value="Unassembled WGS sequence"/>
</dbReference>
<reference evidence="3 4" key="1">
    <citation type="journal article" date="2020" name="Microb. Ecol.">
        <title>Ecogenomics of the Marine Benthic Filamentous Cyanobacterium Adonisia.</title>
        <authorList>
            <person name="Walter J.M."/>
            <person name="Coutinho F.H."/>
            <person name="Leomil L."/>
            <person name="Hargreaves P.I."/>
            <person name="Campeao M.E."/>
            <person name="Vieira V.V."/>
            <person name="Silva B.S."/>
            <person name="Fistarol G.O."/>
            <person name="Salomon P.S."/>
            <person name="Sawabe T."/>
            <person name="Mino S."/>
            <person name="Hosokawa M."/>
            <person name="Miyashita H."/>
            <person name="Maruyama F."/>
            <person name="van Verk M.C."/>
            <person name="Dutilh B.E."/>
            <person name="Thompson C.C."/>
            <person name="Thompson F.L."/>
        </authorList>
    </citation>
    <scope>NUCLEOTIDE SEQUENCE [LARGE SCALE GENOMIC DNA]</scope>
    <source>
        <strain evidence="3 4">CCMR0082</strain>
    </source>
</reference>
<dbReference type="Pfam" id="PF18413">
    <property type="entry name" value="Neuraminidase"/>
    <property type="match status" value="1"/>
</dbReference>
<dbReference type="EMBL" id="QZCE01000002">
    <property type="protein sequence ID" value="NEZ67447.1"/>
    <property type="molecule type" value="Genomic_DNA"/>
</dbReference>
<sequence>MPSLDALAQAQETSEKPDLTILHQSTGWDARLIGLTAKAYQNTEKTGIEPQALYALYRNGLPFDTERLALVDPEVVDAALKKAQTAGITQLNDTQLETAKQNFQQFVNNTRLDLKAPGTVSTVGQLLDKTNLTNDERQKFADVYFASRQEGSDFWQQVKAKGIAEDKISNLELQGKLAYLTLNNAELTASLQTEIGSLDKLSTLIENNFHKPQTWIDHIQSLAAGNDAKLNELIPPNYVGETPQERLKAYAKDEARQVSLSFPTQLVGRMLNTNEITIAPSSTKFSPEKLKQAVTIFLNTAAPLGYELGRQPFDPFVDENRAALKAALGLTENEGDNDKFEAVLDRVRQYHSLYQLTPTDNAFKGLVQTGFTSAHDVTAYTHQQFLDRVKGTDLNAAEANLVYRKAQQITAVTQNLLTITSQLDSIPLIHALSGSQENRETAKADLIRRFPGLNTLVGSLDYCECKHCRSVLSPAAYLVDLLEFINPKNDVWEYFKNQWTQRHSGTTYPHKKPFDVLTQRRPDIPYIELTCENTHTALPYIDIVNEIFEYYVANDQKLKPDAAKNTSDEVTADLLTEPQHVIGQAYTDLSKAQYPLTLPFDLWLETVRHFFSHFKLPLAEVLKTFHTSKSPYDQFTIYAEQLSISPDEYAILTQPNGQQWYRLYGYQRSADALPALDQQTMLPQVILEEQQIQSLQQEVQILQQQVRSLQQQPSLADGLPPVAQPPSPDADLADFNTLEPLVALSEGRKDLNSVKVLSQRLGVSYKELVELIKTEFINPYLKWPKTIDFTLEDTKEDLEKILYLADVDAGCSFENTILQYGKQDQDGNRKADETVFFKLNLFVRLWKKLGWSISDCDRALKTFTPVDLKAITSGDLGNVFKAAITGIAQLNILAQKLDLDSEHRQSLLTLFGSIPTHGDTSLYVQRFLRPNSAEENNIFVADQNGNYLSNPDAKIRDEKYQLALQGAIGLTVSELADIFQDSNLNQDSLLNLKNISILYRYKFLTKALNLSIKDLISLKLLSGIDPFQLLADQPDITQQEIPLIKFVEIAQQVHGTSFNLTDLNYLLRHKLAPAYQPTPDTLDTFSKTLIAEIKRIRTEYTLPEAISTFTDDLIQQHLAMVMPTDVVDTFMALWTSTETEKVSESDLEQTKKMFFEKHLQKNTLGVGLFESEDFDILFSGNDSDQTVPSEERQRSLLAKRQRLAERLIPYLQEKLSRQAIIQLLATELDAEPETLEALLTDAELVTLQPNETKTLLASLIETQLIGVNVSYYSSGNGSGDAIKQQLLYTIHTTSQYIQEQTPDQPPNSNSIKFEGALEVPITGSYRFYATATNAGTQINLTFDHLEKEDETQTGEVAVVPAPQSKDFIGVIATTDQEKQTFDQVIELEAGKTYGYELNINGINSADFTLEVQSQTLPRGPLSRLTLYPENVLETIEDVYLLLSKAVQLISGFNLTTSEIRYFSKEIEDYGQLNLSHLSRKNVEDTTAQKLFDGLLRIARYHQLKQELNEDSDILVQQIFEEPSSDKGLQAFANIAGRELAIITSAVAHFNLLADSLAIHEQNLWKIWQVLKTVNQLGVSVDALIGWLDIVNPTAQANKRQEIVENLRNTLKARYDTDDWQRVAQAIFDPLRQKKRDALVAYILHNHPKKFERPEQLFEYFLIDPGMEPVVQTSRIKLALSSVQLFIQRCFLNLEPQVHPSALDSKHWQWMKRYRVWEANRKIFLYPENWLEPEFRDDKSYLFQELESSLLQGDVSNDLAEDTFFNYLKGLQDIARLELVTMYLEEDPLKPEENVLHLIGCTYNQPHKYFYRRLIHQTWTPWEPVTASLEGDQIAAIVWQGRLHLFWVTILEKGESSAKNASGKKTKLRDATVDDLQKDATANLQKYVEVSLNWCEYFQGKWTDSKSNGFSGTLRSPVKPSFDAANIRLSLEKEGEQALYIHLINELLFHSLEKQSFKIVSKHQAPTVVKDRYLPSSDDLPYLRFSNVEQESKLSVRYRKPTLIEGNSPKVQWKYTTETLLTETKQSSVLNNSDLHWLLRQGRNSLVSPIFYMDQQHTFFVEPILTETTFTRYSDYGRPVSKGTFRQPTVKEIPSVIPQVKQTLQDSKLVNELEQSAFAKYKPKTLLDPVISPGIAIDFGQGISVVTASGGIQIPRLSGQSVNIETDALFTPLNIVDGSGLALSIAERVELSDPLFEDLPKPVNP</sequence>
<organism evidence="3 4">
    <name type="scientific">Adonisia turfae CCMR0082</name>
    <dbReference type="NCBI Taxonomy" id="2304604"/>
    <lineage>
        <taxon>Bacteria</taxon>
        <taxon>Bacillati</taxon>
        <taxon>Cyanobacteriota</taxon>
        <taxon>Adonisia</taxon>
        <taxon>Adonisia turfae</taxon>
    </lineage>
</organism>
<feature type="coiled-coil region" evidence="1">
    <location>
        <begin position="685"/>
        <end position="712"/>
    </location>
</feature>
<name>A0A6M0SFW9_9CYAN</name>
<feature type="domain" description="PA14" evidence="2">
    <location>
        <begin position="1262"/>
        <end position="1425"/>
    </location>
</feature>
<comment type="caution">
    <text evidence="3">The sequence shown here is derived from an EMBL/GenBank/DDBJ whole genome shotgun (WGS) entry which is preliminary data.</text>
</comment>
<evidence type="ECO:0000313" key="3">
    <source>
        <dbReference type="EMBL" id="NEZ67447.1"/>
    </source>
</evidence>
<keyword evidence="1" id="KW-0175">Coiled coil</keyword>
<dbReference type="InterPro" id="IPR046839">
    <property type="entry name" value="ABC_toxin_N"/>
</dbReference>
<dbReference type="Pfam" id="PF20220">
    <property type="entry name" value="ABC_toxin_N"/>
    <property type="match status" value="1"/>
</dbReference>
<dbReference type="InterPro" id="IPR041079">
    <property type="entry name" value="Neuraminidase-like"/>
</dbReference>
<proteinExistence type="predicted"/>
<accession>A0A6M0SFW9</accession>
<protein>
    <recommendedName>
        <fullName evidence="2">PA14 domain-containing protein</fullName>
    </recommendedName>
</protein>
<dbReference type="PROSITE" id="PS51820">
    <property type="entry name" value="PA14"/>
    <property type="match status" value="1"/>
</dbReference>
<evidence type="ECO:0000256" key="1">
    <source>
        <dbReference type="SAM" id="Coils"/>
    </source>
</evidence>